<dbReference type="Gene3D" id="1.10.10.60">
    <property type="entry name" value="Homeodomain-like"/>
    <property type="match status" value="1"/>
</dbReference>
<protein>
    <submittedName>
        <fullName evidence="6">4-hydroxyphenylacetate catabolism regulatory protein HpaA</fullName>
    </submittedName>
</protein>
<dbReference type="InterPro" id="IPR018060">
    <property type="entry name" value="HTH_AraC"/>
</dbReference>
<name>A0ABV6HUY4_9PAST</name>
<keyword evidence="2" id="KW-0238">DNA-binding</keyword>
<dbReference type="Gene3D" id="2.60.120.10">
    <property type="entry name" value="Jelly Rolls"/>
    <property type="match status" value="1"/>
</dbReference>
<dbReference type="InterPro" id="IPR020449">
    <property type="entry name" value="Tscrpt_reg_AraC-type_HTH"/>
</dbReference>
<sequence>MHIYDKESFITLLDHSKIEATNIDIAKTYGAPKDGSQIHYESFENLRLFYGQFPKLHFHDRYFQVHYLTAGAIYLQLGENVYSLKAPCFFLTPPSVPHSFYTELDAVGHVLTIPQKFIWDLLNSIQQKSNYFHSGCFELEKKSSITLEIENVLNKIREEYTRDLIEKHAMLRLYTKILFINIMRLQELNIQTVEKLPIRGGDIDLFNQFNLLVEEHFRKNWTISEYLTLLCISESRLNVLCKKFSGLSPKQIIIERQLQEARFKLLYSQDSVSKIAYDLGFNDPAYFSRYFQSRVGVSPKRFRDRDHTS</sequence>
<evidence type="ECO:0000256" key="4">
    <source>
        <dbReference type="ARBA" id="ARBA00023163"/>
    </source>
</evidence>
<dbReference type="PRINTS" id="PR00032">
    <property type="entry name" value="HTHARAC"/>
</dbReference>
<dbReference type="InterPro" id="IPR011051">
    <property type="entry name" value="RmlC_Cupin_sf"/>
</dbReference>
<keyword evidence="7" id="KW-1185">Reference proteome</keyword>
<keyword evidence="3" id="KW-0010">Activator</keyword>
<dbReference type="SUPFAM" id="SSF51182">
    <property type="entry name" value="RmlC-like cupins"/>
    <property type="match status" value="1"/>
</dbReference>
<dbReference type="Pfam" id="PF02311">
    <property type="entry name" value="AraC_binding"/>
    <property type="match status" value="1"/>
</dbReference>
<gene>
    <name evidence="6" type="primary">hpaA</name>
    <name evidence="6" type="ORF">ACFFHT_02460</name>
</gene>
<dbReference type="EMBL" id="JBHLWA010000010">
    <property type="protein sequence ID" value="MFC0322432.1"/>
    <property type="molecule type" value="Genomic_DNA"/>
</dbReference>
<dbReference type="PANTHER" id="PTHR43280:SF19">
    <property type="entry name" value="4-HYDROXYPHENYLACETATE CATABOLISM PROTEIN"/>
    <property type="match status" value="1"/>
</dbReference>
<evidence type="ECO:0000256" key="1">
    <source>
        <dbReference type="ARBA" id="ARBA00023015"/>
    </source>
</evidence>
<dbReference type="InterPro" id="IPR009057">
    <property type="entry name" value="Homeodomain-like_sf"/>
</dbReference>
<comment type="caution">
    <text evidence="6">The sequence shown here is derived from an EMBL/GenBank/DDBJ whole genome shotgun (WGS) entry which is preliminary data.</text>
</comment>
<keyword evidence="1" id="KW-0805">Transcription regulation</keyword>
<dbReference type="SUPFAM" id="SSF46689">
    <property type="entry name" value="Homeodomain-like"/>
    <property type="match status" value="1"/>
</dbReference>
<dbReference type="Pfam" id="PF12833">
    <property type="entry name" value="HTH_18"/>
    <property type="match status" value="1"/>
</dbReference>
<evidence type="ECO:0000313" key="7">
    <source>
        <dbReference type="Proteomes" id="UP001589769"/>
    </source>
</evidence>
<dbReference type="RefSeq" id="WP_382373143.1">
    <property type="nucleotide sequence ID" value="NZ_JBHLWA010000010.1"/>
</dbReference>
<keyword evidence="4" id="KW-0804">Transcription</keyword>
<evidence type="ECO:0000256" key="2">
    <source>
        <dbReference type="ARBA" id="ARBA00023125"/>
    </source>
</evidence>
<dbReference type="InterPro" id="IPR014710">
    <property type="entry name" value="RmlC-like_jellyroll"/>
</dbReference>
<evidence type="ECO:0000313" key="6">
    <source>
        <dbReference type="EMBL" id="MFC0322432.1"/>
    </source>
</evidence>
<dbReference type="InterPro" id="IPR003313">
    <property type="entry name" value="AraC-bd"/>
</dbReference>
<evidence type="ECO:0000259" key="5">
    <source>
        <dbReference type="PROSITE" id="PS01124"/>
    </source>
</evidence>
<proteinExistence type="predicted"/>
<dbReference type="PROSITE" id="PS01124">
    <property type="entry name" value="HTH_ARAC_FAMILY_2"/>
    <property type="match status" value="1"/>
</dbReference>
<evidence type="ECO:0000256" key="3">
    <source>
        <dbReference type="ARBA" id="ARBA00023159"/>
    </source>
</evidence>
<dbReference type="PANTHER" id="PTHR43280">
    <property type="entry name" value="ARAC-FAMILY TRANSCRIPTIONAL REGULATOR"/>
    <property type="match status" value="1"/>
</dbReference>
<dbReference type="NCBIfam" id="TIGR02297">
    <property type="entry name" value="HpaA"/>
    <property type="match status" value="1"/>
</dbReference>
<reference evidence="6 7" key="1">
    <citation type="submission" date="2024-09" db="EMBL/GenBank/DDBJ databases">
        <authorList>
            <person name="Sun Q."/>
            <person name="Mori K."/>
        </authorList>
    </citation>
    <scope>NUCLEOTIDE SEQUENCE [LARGE SCALE GENOMIC DNA]</scope>
    <source>
        <strain evidence="6 7">CCM 7538</strain>
    </source>
</reference>
<organism evidence="6 7">
    <name type="scientific">Gallibacterium melopsittaci</name>
    <dbReference type="NCBI Taxonomy" id="516063"/>
    <lineage>
        <taxon>Bacteria</taxon>
        <taxon>Pseudomonadati</taxon>
        <taxon>Pseudomonadota</taxon>
        <taxon>Gammaproteobacteria</taxon>
        <taxon>Pasteurellales</taxon>
        <taxon>Pasteurellaceae</taxon>
        <taxon>Gallibacterium</taxon>
    </lineage>
</organism>
<dbReference type="InterPro" id="IPR011983">
    <property type="entry name" value="HpaA_TReg"/>
</dbReference>
<accession>A0ABV6HUY4</accession>
<feature type="domain" description="HTH araC/xylS-type" evidence="5">
    <location>
        <begin position="207"/>
        <end position="305"/>
    </location>
</feature>
<dbReference type="InterPro" id="IPR018062">
    <property type="entry name" value="HTH_AraC-typ_CS"/>
</dbReference>
<dbReference type="Proteomes" id="UP001589769">
    <property type="component" value="Unassembled WGS sequence"/>
</dbReference>
<dbReference type="SMART" id="SM00342">
    <property type="entry name" value="HTH_ARAC"/>
    <property type="match status" value="1"/>
</dbReference>
<dbReference type="PROSITE" id="PS00041">
    <property type="entry name" value="HTH_ARAC_FAMILY_1"/>
    <property type="match status" value="1"/>
</dbReference>